<proteinExistence type="predicted"/>
<dbReference type="InterPro" id="IPR009056">
    <property type="entry name" value="Cyt_c-like_dom"/>
</dbReference>
<evidence type="ECO:0000259" key="7">
    <source>
        <dbReference type="PROSITE" id="PS51007"/>
    </source>
</evidence>
<dbReference type="SUPFAM" id="SSF46626">
    <property type="entry name" value="Cytochrome c"/>
    <property type="match status" value="2"/>
</dbReference>
<sequence>MHPGSWSRPIAAAMFVLALTQIPARSDAQTSDAVDAAALETQAAEFFRGPLDFFKARQLFERETFGGNGRTCLSCHSTDTGTLSPKDAQHRFARNPKDPLFRGDGTDDGQGHGVSRILKDATILVRIALPENVTLASDPTARSVVLRRGIPSTLNTPALDPVLMLDGRQPDLVAQASGAIADHAAGKQPRTRDLELIATYQHMPQFFSSIPMLAYAYAGKEPKLPEGRTASEKRGRRFFIDAPPEGDFKTGLCSACHSGPMLNETNEFVPAPPFKRGGRFQSVGVSEFNTAGNPVHDFVFTNPDGSQTTITSPDPGRALITGNALDFESANAFKIPSLWGAPRTAPYFHDNSAKTLEDVARHYALFFGAISPIVLTEEDQRDMVAYMKLLR</sequence>
<dbReference type="GO" id="GO:0009055">
    <property type="term" value="F:electron transfer activity"/>
    <property type="evidence" value="ECO:0007669"/>
    <property type="project" value="InterPro"/>
</dbReference>
<dbReference type="GO" id="GO:0046872">
    <property type="term" value="F:metal ion binding"/>
    <property type="evidence" value="ECO:0007669"/>
    <property type="project" value="UniProtKB-KW"/>
</dbReference>
<dbReference type="Proteomes" id="UP000588068">
    <property type="component" value="Unassembled WGS sequence"/>
</dbReference>
<organism evidence="8 9">
    <name type="scientific">Povalibacter uvarum</name>
    <dbReference type="NCBI Taxonomy" id="732238"/>
    <lineage>
        <taxon>Bacteria</taxon>
        <taxon>Pseudomonadati</taxon>
        <taxon>Pseudomonadota</taxon>
        <taxon>Gammaproteobacteria</taxon>
        <taxon>Steroidobacterales</taxon>
        <taxon>Steroidobacteraceae</taxon>
        <taxon>Povalibacter</taxon>
    </lineage>
</organism>
<evidence type="ECO:0000256" key="2">
    <source>
        <dbReference type="ARBA" id="ARBA00022723"/>
    </source>
</evidence>
<keyword evidence="4 8" id="KW-0560">Oxidoreductase</keyword>
<keyword evidence="5 6" id="KW-0408">Iron</keyword>
<keyword evidence="2 6" id="KW-0479">Metal-binding</keyword>
<keyword evidence="1 6" id="KW-0349">Heme</keyword>
<keyword evidence="3" id="KW-0732">Signal</keyword>
<feature type="domain" description="Cytochrome c" evidence="7">
    <location>
        <begin position="230"/>
        <end position="391"/>
    </location>
</feature>
<dbReference type="EC" id="1.11.1.5" evidence="8"/>
<evidence type="ECO:0000256" key="4">
    <source>
        <dbReference type="ARBA" id="ARBA00023002"/>
    </source>
</evidence>
<dbReference type="PANTHER" id="PTHR30600">
    <property type="entry name" value="CYTOCHROME C PEROXIDASE-RELATED"/>
    <property type="match status" value="1"/>
</dbReference>
<dbReference type="RefSeq" id="WP_184335627.1">
    <property type="nucleotide sequence ID" value="NZ_JACHHZ010000007.1"/>
</dbReference>
<dbReference type="EMBL" id="JACHHZ010000007">
    <property type="protein sequence ID" value="MBB6096234.1"/>
    <property type="molecule type" value="Genomic_DNA"/>
</dbReference>
<name>A0A841HUB1_9GAMM</name>
<evidence type="ECO:0000256" key="3">
    <source>
        <dbReference type="ARBA" id="ARBA00022729"/>
    </source>
</evidence>
<dbReference type="Gene3D" id="1.10.760.10">
    <property type="entry name" value="Cytochrome c-like domain"/>
    <property type="match status" value="2"/>
</dbReference>
<dbReference type="GO" id="GO:0020037">
    <property type="term" value="F:heme binding"/>
    <property type="evidence" value="ECO:0007669"/>
    <property type="project" value="InterPro"/>
</dbReference>
<keyword evidence="9" id="KW-1185">Reference proteome</keyword>
<evidence type="ECO:0000313" key="9">
    <source>
        <dbReference type="Proteomes" id="UP000588068"/>
    </source>
</evidence>
<accession>A0A841HUB1</accession>
<evidence type="ECO:0000256" key="6">
    <source>
        <dbReference type="PROSITE-ProRule" id="PRU00433"/>
    </source>
</evidence>
<evidence type="ECO:0000256" key="1">
    <source>
        <dbReference type="ARBA" id="ARBA00022617"/>
    </source>
</evidence>
<protein>
    <submittedName>
        <fullName evidence="8">Cytochrome c peroxidase</fullName>
        <ecNumber evidence="8">1.11.1.5</ecNumber>
    </submittedName>
</protein>
<keyword evidence="8" id="KW-0575">Peroxidase</keyword>
<evidence type="ECO:0000313" key="8">
    <source>
        <dbReference type="EMBL" id="MBB6096234.1"/>
    </source>
</evidence>
<dbReference type="PANTHER" id="PTHR30600:SF10">
    <property type="entry name" value="BLL6722 PROTEIN"/>
    <property type="match status" value="1"/>
</dbReference>
<dbReference type="InterPro" id="IPR051395">
    <property type="entry name" value="Cytochrome_c_Peroxidase/MauG"/>
</dbReference>
<dbReference type="GO" id="GO:0004130">
    <property type="term" value="F:cytochrome-c peroxidase activity"/>
    <property type="evidence" value="ECO:0007669"/>
    <property type="project" value="UniProtKB-EC"/>
</dbReference>
<dbReference type="PROSITE" id="PS51007">
    <property type="entry name" value="CYTC"/>
    <property type="match status" value="1"/>
</dbReference>
<evidence type="ECO:0000256" key="5">
    <source>
        <dbReference type="ARBA" id="ARBA00023004"/>
    </source>
</evidence>
<dbReference type="AlphaFoldDB" id="A0A841HUB1"/>
<gene>
    <name evidence="8" type="ORF">HNQ60_005156</name>
</gene>
<dbReference type="InterPro" id="IPR036909">
    <property type="entry name" value="Cyt_c-like_dom_sf"/>
</dbReference>
<comment type="caution">
    <text evidence="8">The sequence shown here is derived from an EMBL/GenBank/DDBJ whole genome shotgun (WGS) entry which is preliminary data.</text>
</comment>
<reference evidence="8 9" key="1">
    <citation type="submission" date="2020-08" db="EMBL/GenBank/DDBJ databases">
        <title>Genomic Encyclopedia of Type Strains, Phase IV (KMG-IV): sequencing the most valuable type-strain genomes for metagenomic binning, comparative biology and taxonomic classification.</title>
        <authorList>
            <person name="Goeker M."/>
        </authorList>
    </citation>
    <scope>NUCLEOTIDE SEQUENCE [LARGE SCALE GENOMIC DNA]</scope>
    <source>
        <strain evidence="8 9">DSM 26723</strain>
    </source>
</reference>